<sequence length="148" mass="16246">MSPLELIQDPEALAEMSVFDQLFAGGQVAILGMTIVFGILLLLLVTIKGIEIVAAESSKSSDKPAKNRTEEPTKSEKETSKEKETAQKQTGGAEKTGAIKPEIMAAIMAAVRSYYQEEGEDFRILRVSRGNQPISAWMMQQAQENRID</sequence>
<feature type="region of interest" description="Disordered" evidence="6">
    <location>
        <begin position="56"/>
        <end position="97"/>
    </location>
</feature>
<dbReference type="STRING" id="321763.SAMN04488692_11458"/>
<keyword evidence="3 7" id="KW-0812">Transmembrane</keyword>
<evidence type="ECO:0000256" key="4">
    <source>
        <dbReference type="ARBA" id="ARBA00022989"/>
    </source>
</evidence>
<proteinExistence type="predicted"/>
<dbReference type="Proteomes" id="UP000199476">
    <property type="component" value="Unassembled WGS sequence"/>
</dbReference>
<dbReference type="InterPro" id="IPR005899">
    <property type="entry name" value="Na_pump_deCOase"/>
</dbReference>
<keyword evidence="5 7" id="KW-0472">Membrane</keyword>
<evidence type="ECO:0000256" key="3">
    <source>
        <dbReference type="ARBA" id="ARBA00022692"/>
    </source>
</evidence>
<dbReference type="Pfam" id="PF04277">
    <property type="entry name" value="OAD_gamma"/>
    <property type="match status" value="1"/>
</dbReference>
<keyword evidence="4 7" id="KW-1133">Transmembrane helix</keyword>
<name>A0A1G9PY64_9FIRM</name>
<dbReference type="AlphaFoldDB" id="A0A1G9PY64"/>
<keyword evidence="9" id="KW-1185">Reference proteome</keyword>
<evidence type="ECO:0000256" key="7">
    <source>
        <dbReference type="SAM" id="Phobius"/>
    </source>
</evidence>
<evidence type="ECO:0000256" key="6">
    <source>
        <dbReference type="SAM" id="MobiDB-lite"/>
    </source>
</evidence>
<evidence type="ECO:0000256" key="2">
    <source>
        <dbReference type="ARBA" id="ARBA00022475"/>
    </source>
</evidence>
<comment type="subcellular location">
    <subcellularLocation>
        <location evidence="1">Cell membrane</location>
    </subcellularLocation>
</comment>
<feature type="transmembrane region" description="Helical" evidence="7">
    <location>
        <begin position="22"/>
        <end position="45"/>
    </location>
</feature>
<evidence type="ECO:0000256" key="1">
    <source>
        <dbReference type="ARBA" id="ARBA00004236"/>
    </source>
</evidence>
<evidence type="ECO:0000256" key="5">
    <source>
        <dbReference type="ARBA" id="ARBA00023136"/>
    </source>
</evidence>
<evidence type="ECO:0000313" key="9">
    <source>
        <dbReference type="Proteomes" id="UP000199476"/>
    </source>
</evidence>
<evidence type="ECO:0000313" key="8">
    <source>
        <dbReference type="EMBL" id="SDM03025.1"/>
    </source>
</evidence>
<dbReference type="RefSeq" id="WP_089760667.1">
    <property type="nucleotide sequence ID" value="NZ_FNGO01000014.1"/>
</dbReference>
<dbReference type="GO" id="GO:0036376">
    <property type="term" value="P:sodium ion export across plasma membrane"/>
    <property type="evidence" value="ECO:0007669"/>
    <property type="project" value="InterPro"/>
</dbReference>
<dbReference type="GO" id="GO:0015081">
    <property type="term" value="F:sodium ion transmembrane transporter activity"/>
    <property type="evidence" value="ECO:0007669"/>
    <property type="project" value="InterPro"/>
</dbReference>
<reference evidence="8 9" key="1">
    <citation type="submission" date="2016-10" db="EMBL/GenBank/DDBJ databases">
        <authorList>
            <person name="de Groot N.N."/>
        </authorList>
    </citation>
    <scope>NUCLEOTIDE SEQUENCE [LARGE SCALE GENOMIC DNA]</scope>
    <source>
        <strain evidence="8 9">SLAS-1</strain>
    </source>
</reference>
<keyword evidence="2" id="KW-1003">Cell membrane</keyword>
<organism evidence="8 9">
    <name type="scientific">Halarsenatibacter silvermanii</name>
    <dbReference type="NCBI Taxonomy" id="321763"/>
    <lineage>
        <taxon>Bacteria</taxon>
        <taxon>Bacillati</taxon>
        <taxon>Bacillota</taxon>
        <taxon>Clostridia</taxon>
        <taxon>Halanaerobiales</taxon>
        <taxon>Halarsenatibacteraceae</taxon>
        <taxon>Halarsenatibacter</taxon>
    </lineage>
</organism>
<gene>
    <name evidence="8" type="ORF">SAMN04488692_11458</name>
</gene>
<dbReference type="EMBL" id="FNGO01000014">
    <property type="protein sequence ID" value="SDM03025.1"/>
    <property type="molecule type" value="Genomic_DNA"/>
</dbReference>
<protein>
    <submittedName>
        <fullName evidence="8">Oxaloacetate decarboxylase, gamma chain</fullName>
    </submittedName>
</protein>
<dbReference type="OrthoDB" id="1757813at2"/>
<feature type="compositionally biased region" description="Basic and acidic residues" evidence="6">
    <location>
        <begin position="59"/>
        <end position="86"/>
    </location>
</feature>
<accession>A0A1G9PY64</accession>
<dbReference type="GO" id="GO:0005886">
    <property type="term" value="C:plasma membrane"/>
    <property type="evidence" value="ECO:0007669"/>
    <property type="project" value="UniProtKB-SubCell"/>
</dbReference>